<dbReference type="AlphaFoldDB" id="A0A9D3ZH66"/>
<evidence type="ECO:0000313" key="3">
    <source>
        <dbReference type="Proteomes" id="UP000828251"/>
    </source>
</evidence>
<protein>
    <recommendedName>
        <fullName evidence="1">Reverse transcriptase zinc-binding domain-containing protein</fullName>
    </recommendedName>
</protein>
<dbReference type="OrthoDB" id="1743609at2759"/>
<keyword evidence="3" id="KW-1185">Reference proteome</keyword>
<sequence>MLSTGGRLTVIKSVLSCLPKYYMSLFEMPVTVCNNRIPSNFLWEGTEEVKKIHCVKWSEAQSSRMGKQQWNRFCQLLDRVQIRSDARDCLVWNESKSGIYSPKVFMEWILSTNMVVEDIWKMVWTALGPPKVEFFVWQLLKGRIPTKVELAKRGHYLVGIHYLHLVSRGNRNN</sequence>
<feature type="domain" description="Reverse transcriptase zinc-binding" evidence="1">
    <location>
        <begin position="113"/>
        <end position="155"/>
    </location>
</feature>
<gene>
    <name evidence="2" type="ORF">J1N35_045569</name>
</gene>
<dbReference type="EMBL" id="JAIQCV010000013">
    <property type="protein sequence ID" value="KAH1033395.1"/>
    <property type="molecule type" value="Genomic_DNA"/>
</dbReference>
<dbReference type="Proteomes" id="UP000828251">
    <property type="component" value="Unassembled WGS sequence"/>
</dbReference>
<dbReference type="InterPro" id="IPR026960">
    <property type="entry name" value="RVT-Znf"/>
</dbReference>
<dbReference type="PANTHER" id="PTHR33116">
    <property type="entry name" value="REVERSE TRANSCRIPTASE ZINC-BINDING DOMAIN-CONTAINING PROTEIN-RELATED-RELATED"/>
    <property type="match status" value="1"/>
</dbReference>
<dbReference type="PANTHER" id="PTHR33116:SF78">
    <property type="entry name" value="OS12G0587133 PROTEIN"/>
    <property type="match status" value="1"/>
</dbReference>
<evidence type="ECO:0000313" key="2">
    <source>
        <dbReference type="EMBL" id="KAH1033395.1"/>
    </source>
</evidence>
<organism evidence="2 3">
    <name type="scientific">Gossypium stocksii</name>
    <dbReference type="NCBI Taxonomy" id="47602"/>
    <lineage>
        <taxon>Eukaryota</taxon>
        <taxon>Viridiplantae</taxon>
        <taxon>Streptophyta</taxon>
        <taxon>Embryophyta</taxon>
        <taxon>Tracheophyta</taxon>
        <taxon>Spermatophyta</taxon>
        <taxon>Magnoliopsida</taxon>
        <taxon>eudicotyledons</taxon>
        <taxon>Gunneridae</taxon>
        <taxon>Pentapetalae</taxon>
        <taxon>rosids</taxon>
        <taxon>malvids</taxon>
        <taxon>Malvales</taxon>
        <taxon>Malvaceae</taxon>
        <taxon>Malvoideae</taxon>
        <taxon>Gossypium</taxon>
    </lineage>
</organism>
<accession>A0A9D3ZH66</accession>
<comment type="caution">
    <text evidence="2">The sequence shown here is derived from an EMBL/GenBank/DDBJ whole genome shotgun (WGS) entry which is preliminary data.</text>
</comment>
<dbReference type="Pfam" id="PF13966">
    <property type="entry name" value="zf-RVT"/>
    <property type="match status" value="1"/>
</dbReference>
<proteinExistence type="predicted"/>
<evidence type="ECO:0000259" key="1">
    <source>
        <dbReference type="Pfam" id="PF13966"/>
    </source>
</evidence>
<reference evidence="2 3" key="1">
    <citation type="journal article" date="2021" name="Plant Biotechnol. J.">
        <title>Multi-omics assisted identification of the key and species-specific regulatory components of drought-tolerant mechanisms in Gossypium stocksii.</title>
        <authorList>
            <person name="Yu D."/>
            <person name="Ke L."/>
            <person name="Zhang D."/>
            <person name="Wu Y."/>
            <person name="Sun Y."/>
            <person name="Mei J."/>
            <person name="Sun J."/>
            <person name="Sun Y."/>
        </authorList>
    </citation>
    <scope>NUCLEOTIDE SEQUENCE [LARGE SCALE GENOMIC DNA]</scope>
    <source>
        <strain evidence="3">cv. E1</strain>
        <tissue evidence="2">Leaf</tissue>
    </source>
</reference>
<name>A0A9D3ZH66_9ROSI</name>